<gene>
    <name evidence="2" type="ORF">Raf01_40990</name>
</gene>
<sequence>MPGDVNIAVQLFSVRDHLGPELGETCKQLAQIGYSHIEPYDIIGDTPALRRAMDDSGLRAASAHANVLTDNRDRMIEAAGQLGIGTLIVPWVEAARYYDDRAGIEELAAGINAAARVAADHGIRIGYHNHEFEFDHRVDGRPGYELLVDLLDDDVILQVDCFWASVGGTDPLDLLPRLGKRVRYLHVAYSPVPDPTKPPLLGGDGTLHLPEIIRGSADNVEMCVVEVVTERPIFDALRENYEYFRGVLVA</sequence>
<dbReference type="EMBL" id="BONZ01000038">
    <property type="protein sequence ID" value="GIH15927.1"/>
    <property type="molecule type" value="Genomic_DNA"/>
</dbReference>
<dbReference type="GO" id="GO:0016853">
    <property type="term" value="F:isomerase activity"/>
    <property type="evidence" value="ECO:0007669"/>
    <property type="project" value="UniProtKB-KW"/>
</dbReference>
<dbReference type="InterPro" id="IPR050312">
    <property type="entry name" value="IolE/XylAMocC-like"/>
</dbReference>
<comment type="caution">
    <text evidence="2">The sequence shown here is derived from an EMBL/GenBank/DDBJ whole genome shotgun (WGS) entry which is preliminary data.</text>
</comment>
<accession>A0A8J3VRB5</accession>
<dbReference type="Pfam" id="PF01261">
    <property type="entry name" value="AP_endonuc_2"/>
    <property type="match status" value="1"/>
</dbReference>
<reference evidence="2" key="1">
    <citation type="submission" date="2021-01" db="EMBL/GenBank/DDBJ databases">
        <title>Whole genome shotgun sequence of Rugosimonospora africana NBRC 104875.</title>
        <authorList>
            <person name="Komaki H."/>
            <person name="Tamura T."/>
        </authorList>
    </citation>
    <scope>NUCLEOTIDE SEQUENCE</scope>
    <source>
        <strain evidence="2">NBRC 104875</strain>
    </source>
</reference>
<dbReference type="InterPro" id="IPR013022">
    <property type="entry name" value="Xyl_isomerase-like_TIM-brl"/>
</dbReference>
<dbReference type="Gene3D" id="3.20.20.150">
    <property type="entry name" value="Divalent-metal-dependent TIM barrel enzymes"/>
    <property type="match status" value="1"/>
</dbReference>
<organism evidence="2 3">
    <name type="scientific">Rugosimonospora africana</name>
    <dbReference type="NCBI Taxonomy" id="556532"/>
    <lineage>
        <taxon>Bacteria</taxon>
        <taxon>Bacillati</taxon>
        <taxon>Actinomycetota</taxon>
        <taxon>Actinomycetes</taxon>
        <taxon>Micromonosporales</taxon>
        <taxon>Micromonosporaceae</taxon>
        <taxon>Rugosimonospora</taxon>
    </lineage>
</organism>
<dbReference type="PANTHER" id="PTHR12110">
    <property type="entry name" value="HYDROXYPYRUVATE ISOMERASE"/>
    <property type="match status" value="1"/>
</dbReference>
<name>A0A8J3VRB5_9ACTN</name>
<dbReference type="PANTHER" id="PTHR12110:SF41">
    <property type="entry name" value="INOSOSE DEHYDRATASE"/>
    <property type="match status" value="1"/>
</dbReference>
<dbReference type="RefSeq" id="WP_203919536.1">
    <property type="nucleotide sequence ID" value="NZ_BONZ01000038.1"/>
</dbReference>
<dbReference type="Proteomes" id="UP000642748">
    <property type="component" value="Unassembled WGS sequence"/>
</dbReference>
<protein>
    <submittedName>
        <fullName evidence="2">Xylose isomerase</fullName>
    </submittedName>
</protein>
<dbReference type="SUPFAM" id="SSF51658">
    <property type="entry name" value="Xylose isomerase-like"/>
    <property type="match status" value="1"/>
</dbReference>
<keyword evidence="2" id="KW-0413">Isomerase</keyword>
<evidence type="ECO:0000259" key="1">
    <source>
        <dbReference type="Pfam" id="PF01261"/>
    </source>
</evidence>
<dbReference type="InterPro" id="IPR036237">
    <property type="entry name" value="Xyl_isomerase-like_sf"/>
</dbReference>
<evidence type="ECO:0000313" key="2">
    <source>
        <dbReference type="EMBL" id="GIH15927.1"/>
    </source>
</evidence>
<feature type="domain" description="Xylose isomerase-like TIM barrel" evidence="1">
    <location>
        <begin position="28"/>
        <end position="195"/>
    </location>
</feature>
<proteinExistence type="predicted"/>
<keyword evidence="3" id="KW-1185">Reference proteome</keyword>
<evidence type="ECO:0000313" key="3">
    <source>
        <dbReference type="Proteomes" id="UP000642748"/>
    </source>
</evidence>
<dbReference type="AlphaFoldDB" id="A0A8J3VRB5"/>